<comment type="caution">
    <text evidence="1">The sequence shown here is derived from an EMBL/GenBank/DDBJ whole genome shotgun (WGS) entry which is preliminary data.</text>
</comment>
<gene>
    <name evidence="1" type="ORF">BJ987_002451</name>
</gene>
<dbReference type="Gene3D" id="1.10.10.10">
    <property type="entry name" value="Winged helix-like DNA-binding domain superfamily/Winged helix DNA-binding domain"/>
    <property type="match status" value="1"/>
</dbReference>
<proteinExistence type="predicted"/>
<dbReference type="InterPro" id="IPR011991">
    <property type="entry name" value="ArsR-like_HTH"/>
</dbReference>
<dbReference type="EMBL" id="JAGGMR010000001">
    <property type="protein sequence ID" value="MBP2189550.1"/>
    <property type="molecule type" value="Genomic_DNA"/>
</dbReference>
<dbReference type="RefSeq" id="WP_209888387.1">
    <property type="nucleotide sequence ID" value="NZ_JAGGMR010000001.1"/>
</dbReference>
<dbReference type="CDD" id="cd00090">
    <property type="entry name" value="HTH_ARSR"/>
    <property type="match status" value="1"/>
</dbReference>
<dbReference type="SUPFAM" id="SSF46785">
    <property type="entry name" value="Winged helix' DNA-binding domain"/>
    <property type="match status" value="1"/>
</dbReference>
<reference evidence="1 2" key="1">
    <citation type="submission" date="2021-03" db="EMBL/GenBank/DDBJ databases">
        <title>Sequencing the genomes of 1000 actinobacteria strains.</title>
        <authorList>
            <person name="Klenk H.-P."/>
        </authorList>
    </citation>
    <scope>NUCLEOTIDE SEQUENCE [LARGE SCALE GENOMIC DNA]</scope>
    <source>
        <strain evidence="1 2">DSM 45516</strain>
    </source>
</reference>
<dbReference type="InterPro" id="IPR036388">
    <property type="entry name" value="WH-like_DNA-bd_sf"/>
</dbReference>
<keyword evidence="1" id="KW-0238">DNA-binding</keyword>
<evidence type="ECO:0000313" key="2">
    <source>
        <dbReference type="Proteomes" id="UP001519325"/>
    </source>
</evidence>
<protein>
    <submittedName>
        <fullName evidence="1">DNA-binding transcriptional ArsR family regulator</fullName>
    </submittedName>
</protein>
<sequence length="169" mass="18386">MSLAERVTELERRLAKLEAAQAVPVRIAVPADEESWALHRLKQEYAAADELNGGVLFTGSVRLPPGEQYGWQTMFSTDDLLLDDADEAAECLAALGSPVRLRLLRAILAGRRTAAELASLPEVGTSGQIYHHLRQLAAVGWLHTAGRGRFEVPANRVVPLLVALASSRR</sequence>
<dbReference type="GO" id="GO:0003677">
    <property type="term" value="F:DNA binding"/>
    <property type="evidence" value="ECO:0007669"/>
    <property type="project" value="UniProtKB-KW"/>
</dbReference>
<organism evidence="1 2">
    <name type="scientific">Nocardia goodfellowii</name>
    <dbReference type="NCBI Taxonomy" id="882446"/>
    <lineage>
        <taxon>Bacteria</taxon>
        <taxon>Bacillati</taxon>
        <taxon>Actinomycetota</taxon>
        <taxon>Actinomycetes</taxon>
        <taxon>Mycobacteriales</taxon>
        <taxon>Nocardiaceae</taxon>
        <taxon>Nocardia</taxon>
    </lineage>
</organism>
<evidence type="ECO:0000313" key="1">
    <source>
        <dbReference type="EMBL" id="MBP2189550.1"/>
    </source>
</evidence>
<accession>A0ABS4QCZ0</accession>
<dbReference type="InterPro" id="IPR036390">
    <property type="entry name" value="WH_DNA-bd_sf"/>
</dbReference>
<name>A0ABS4QCZ0_9NOCA</name>
<keyword evidence="2" id="KW-1185">Reference proteome</keyword>
<dbReference type="Proteomes" id="UP001519325">
    <property type="component" value="Unassembled WGS sequence"/>
</dbReference>